<evidence type="ECO:0000313" key="2">
    <source>
        <dbReference type="EMBL" id="GAA4787862.1"/>
    </source>
</evidence>
<feature type="transmembrane region" description="Helical" evidence="1">
    <location>
        <begin position="120"/>
        <end position="145"/>
    </location>
</feature>
<reference evidence="3" key="1">
    <citation type="journal article" date="2019" name="Int. J. Syst. Evol. Microbiol.">
        <title>The Global Catalogue of Microorganisms (GCM) 10K type strain sequencing project: providing services to taxonomists for standard genome sequencing and annotation.</title>
        <authorList>
            <consortium name="The Broad Institute Genomics Platform"/>
            <consortium name="The Broad Institute Genome Sequencing Center for Infectious Disease"/>
            <person name="Wu L."/>
            <person name="Ma J."/>
        </authorList>
    </citation>
    <scope>NUCLEOTIDE SEQUENCE [LARGE SCALE GENOMIC DNA]</scope>
    <source>
        <strain evidence="3">JCM 18541</strain>
    </source>
</reference>
<name>A0ABP9B203_9MICC</name>
<protein>
    <recommendedName>
        <fullName evidence="4">DUF2975 domain-containing protein</fullName>
    </recommendedName>
</protein>
<evidence type="ECO:0000313" key="3">
    <source>
        <dbReference type="Proteomes" id="UP001500187"/>
    </source>
</evidence>
<keyword evidence="3" id="KW-1185">Reference proteome</keyword>
<keyword evidence="1" id="KW-0812">Transmembrane</keyword>
<sequence length="196" mass="21659">MGKLKNYLGLDAGNKNQPEEHNFSVAYIYTGFAIFMILGLAVIQWPEQGIPSPLHRFNPELTGGTHWVSAENLSQLTVVAAWAGFVWKFMVYLATAVLLHRVAKAFYRKADFTVTALATLRAVPIVLLIGMIGYSIFTEVVAFGVSRAYALDSLEKEATFFSDQGMVTLLFIAALFFIEGALRRGLTLQEDTDATI</sequence>
<accession>A0ABP9B203</accession>
<dbReference type="RefSeq" id="WP_345443572.1">
    <property type="nucleotide sequence ID" value="NZ_BAABKP010000001.1"/>
</dbReference>
<gene>
    <name evidence="2" type="ORF">GCM10023352_01890</name>
</gene>
<feature type="transmembrane region" description="Helical" evidence="1">
    <location>
        <begin position="25"/>
        <end position="45"/>
    </location>
</feature>
<evidence type="ECO:0008006" key="4">
    <source>
        <dbReference type="Google" id="ProtNLM"/>
    </source>
</evidence>
<dbReference type="EMBL" id="BAABKP010000001">
    <property type="protein sequence ID" value="GAA4787862.1"/>
    <property type="molecule type" value="Genomic_DNA"/>
</dbReference>
<feature type="transmembrane region" description="Helical" evidence="1">
    <location>
        <begin position="165"/>
        <end position="182"/>
    </location>
</feature>
<proteinExistence type="predicted"/>
<evidence type="ECO:0000256" key="1">
    <source>
        <dbReference type="SAM" id="Phobius"/>
    </source>
</evidence>
<comment type="caution">
    <text evidence="2">The sequence shown here is derived from an EMBL/GenBank/DDBJ whole genome shotgun (WGS) entry which is preliminary data.</text>
</comment>
<feature type="transmembrane region" description="Helical" evidence="1">
    <location>
        <begin position="79"/>
        <end position="99"/>
    </location>
</feature>
<keyword evidence="1" id="KW-0472">Membrane</keyword>
<keyword evidence="1" id="KW-1133">Transmembrane helix</keyword>
<dbReference type="Proteomes" id="UP001500187">
    <property type="component" value="Unassembled WGS sequence"/>
</dbReference>
<organism evidence="2 3">
    <name type="scientific">Rothia endophytica</name>
    <dbReference type="NCBI Taxonomy" id="1324766"/>
    <lineage>
        <taxon>Bacteria</taxon>
        <taxon>Bacillati</taxon>
        <taxon>Actinomycetota</taxon>
        <taxon>Actinomycetes</taxon>
        <taxon>Micrococcales</taxon>
        <taxon>Micrococcaceae</taxon>
        <taxon>Rothia</taxon>
    </lineage>
</organism>